<dbReference type="Pfam" id="PF00618">
    <property type="entry name" value="RasGEF_N"/>
    <property type="match status" value="1"/>
</dbReference>
<dbReference type="Ensembl" id="ENSSMAT00000016545.2">
    <property type="protein sequence ID" value="ENSSMAP00000016339.2"/>
    <property type="gene ID" value="ENSSMAG00000010019.2"/>
</dbReference>
<dbReference type="InterPro" id="IPR008937">
    <property type="entry name" value="Ras-like_GEF"/>
</dbReference>
<name>A0A8D3AD31_SCOMX</name>
<feature type="region of interest" description="Disordered" evidence="3">
    <location>
        <begin position="566"/>
        <end position="679"/>
    </location>
</feature>
<dbReference type="Pfam" id="PF00617">
    <property type="entry name" value="RasGEF"/>
    <property type="match status" value="1"/>
</dbReference>
<dbReference type="PANTHER" id="PTHR23113:SF199">
    <property type="entry name" value="RAL GUANINE NUCLEOTIDE DISSOCIATION STIMULATOR-LIKE 1"/>
    <property type="match status" value="1"/>
</dbReference>
<feature type="domain" description="N-terminal Ras-GEF" evidence="6">
    <location>
        <begin position="109"/>
        <end position="239"/>
    </location>
</feature>
<organism evidence="7 8">
    <name type="scientific">Scophthalmus maximus</name>
    <name type="common">Turbot</name>
    <name type="synonym">Psetta maxima</name>
    <dbReference type="NCBI Taxonomy" id="52904"/>
    <lineage>
        <taxon>Eukaryota</taxon>
        <taxon>Metazoa</taxon>
        <taxon>Chordata</taxon>
        <taxon>Craniata</taxon>
        <taxon>Vertebrata</taxon>
        <taxon>Euteleostomi</taxon>
        <taxon>Actinopterygii</taxon>
        <taxon>Neopterygii</taxon>
        <taxon>Teleostei</taxon>
        <taxon>Neoteleostei</taxon>
        <taxon>Acanthomorphata</taxon>
        <taxon>Carangaria</taxon>
        <taxon>Pleuronectiformes</taxon>
        <taxon>Pleuronectoidei</taxon>
        <taxon>Scophthalmidae</taxon>
        <taxon>Scophthalmus</taxon>
    </lineage>
</organism>
<dbReference type="GeneTree" id="ENSGT00940000156012"/>
<dbReference type="SUPFAM" id="SSF48366">
    <property type="entry name" value="Ras GEF"/>
    <property type="match status" value="1"/>
</dbReference>
<dbReference type="PROSITE" id="PS00720">
    <property type="entry name" value="RASGEF"/>
    <property type="match status" value="1"/>
</dbReference>
<dbReference type="InterPro" id="IPR030748">
    <property type="entry name" value="RGL1_RA"/>
</dbReference>
<dbReference type="InterPro" id="IPR000651">
    <property type="entry name" value="Ras-like_Gua-exchang_fac_N"/>
</dbReference>
<dbReference type="PANTHER" id="PTHR23113">
    <property type="entry name" value="GUANINE NUCLEOTIDE EXCHANGE FACTOR"/>
    <property type="match status" value="1"/>
</dbReference>
<dbReference type="AlphaFoldDB" id="A0A8D3AD31"/>
<reference evidence="7" key="1">
    <citation type="submission" date="2023-05" db="EMBL/GenBank/DDBJ databases">
        <title>High-quality long-read genome of Scophthalmus maximus.</title>
        <authorList>
            <person name="Lien S."/>
            <person name="Martinez P."/>
        </authorList>
    </citation>
    <scope>NUCLEOTIDE SEQUENCE [LARGE SCALE GENOMIC DNA]</scope>
</reference>
<evidence type="ECO:0000313" key="7">
    <source>
        <dbReference type="Ensembl" id="ENSSMAP00000016339.2"/>
    </source>
</evidence>
<evidence type="ECO:0000256" key="2">
    <source>
        <dbReference type="PROSITE-ProRule" id="PRU00168"/>
    </source>
</evidence>
<dbReference type="Gene3D" id="3.10.20.90">
    <property type="entry name" value="Phosphatidylinositol 3-kinase Catalytic Subunit, Chain A, domain 1"/>
    <property type="match status" value="1"/>
</dbReference>
<dbReference type="SMART" id="SM00229">
    <property type="entry name" value="RasGEFN"/>
    <property type="match status" value="1"/>
</dbReference>
<dbReference type="InterPro" id="IPR023578">
    <property type="entry name" value="Ras_GEF_dom_sf"/>
</dbReference>
<evidence type="ECO:0000259" key="5">
    <source>
        <dbReference type="PROSITE" id="PS50200"/>
    </source>
</evidence>
<dbReference type="GO" id="GO:0007265">
    <property type="term" value="P:Ras protein signal transduction"/>
    <property type="evidence" value="ECO:0007669"/>
    <property type="project" value="TreeGrafter"/>
</dbReference>
<dbReference type="InterPro" id="IPR019804">
    <property type="entry name" value="Ras_G-nucl-exch_fac_CS"/>
</dbReference>
<accession>A0A8D3AD31</accession>
<feature type="domain" description="Ras-GEF" evidence="4">
    <location>
        <begin position="268"/>
        <end position="537"/>
    </location>
</feature>
<feature type="compositionally biased region" description="Low complexity" evidence="3">
    <location>
        <begin position="581"/>
        <end position="605"/>
    </location>
</feature>
<dbReference type="InterPro" id="IPR036964">
    <property type="entry name" value="RASGEF_cat_dom_sf"/>
</dbReference>
<dbReference type="InterPro" id="IPR029071">
    <property type="entry name" value="Ubiquitin-like_domsf"/>
</dbReference>
<feature type="compositionally biased region" description="Polar residues" evidence="3">
    <location>
        <begin position="633"/>
        <end position="642"/>
    </location>
</feature>
<dbReference type="PROSITE" id="PS50212">
    <property type="entry name" value="RASGEF_NTER"/>
    <property type="match status" value="1"/>
</dbReference>
<dbReference type="CDD" id="cd17210">
    <property type="entry name" value="RA_RGL"/>
    <property type="match status" value="1"/>
</dbReference>
<dbReference type="Gene3D" id="1.10.840.10">
    <property type="entry name" value="Ras guanine-nucleotide exchange factors catalytic domain"/>
    <property type="match status" value="1"/>
</dbReference>
<dbReference type="PROSITE" id="PS50200">
    <property type="entry name" value="RA"/>
    <property type="match status" value="1"/>
</dbReference>
<evidence type="ECO:0000259" key="4">
    <source>
        <dbReference type="PROSITE" id="PS50009"/>
    </source>
</evidence>
<feature type="compositionally biased region" description="Low complexity" evidence="3">
    <location>
        <begin position="622"/>
        <end position="632"/>
    </location>
</feature>
<feature type="compositionally biased region" description="Polar residues" evidence="3">
    <location>
        <begin position="611"/>
        <end position="621"/>
    </location>
</feature>
<dbReference type="CDD" id="cd00155">
    <property type="entry name" value="RasGEF"/>
    <property type="match status" value="1"/>
</dbReference>
<dbReference type="PROSITE" id="PS50009">
    <property type="entry name" value="RASGEF_CAT"/>
    <property type="match status" value="1"/>
</dbReference>
<dbReference type="Proteomes" id="UP000694558">
    <property type="component" value="Chromosome 12"/>
</dbReference>
<proteinExistence type="predicted"/>
<sequence length="804" mass="89513">MISHYPLATLMPWPASPHHHCPDLDCTLLLEGEGGVALQRYQPRYPESSPRHWVSTVTGGEEVEEGAIYNVTLKRVQIQQAANKGARWLGAEGDRLPPGHTVSQLETCKIRSIRAGTLERLVETLLTAFGDNDLTYTSIFLSTYRAFTCTQTVLQLLLGSYGCMEENEQGTDKCRGSETTGAIRTALASILRAWLDQCPEDFQEPPDYPSLHRLMDYLRKALPGSEALRRAEGLLEQLQSQASFISSFCLGEEEEVEIEVQEDFLSFDADLVAEQLTYMDALLFKKVVPHHCLGSIWSQRDKKHNKHSAPTIRATITQFNAVAACVVSTVLKHKQIRPHVRARVIQRWIDIAQECRIRKNFSSLRAIVSALQSNPLYRLKRAWACVHKDSMQTFEELSDIFSDHNNYLTSRELLMREGTSKFASLESCAKEHQKRTHKRLLLQREMGAMQGTIPYLGTFLTDLTMLDTALPDLVEGALINFEKRRREFEVIAQIKLLQSACNSYCLTPESTFLRWFKSHPQLSEEESYGLSCEIEGLGDSSPTSLKPRKSMAKRLSLLFLGTDYNSASSPVRETPRSPPTGSSGESMDSVSVSSSDSSSPSDSEGLPPPTTHTSDSQQNKLSESSSCNSLHSMDTSSSTASVPMTPASPSLPGPTCTHRRSASLTPVTPGSPSQTPTYNTQAQDACIIRVSLEQGNGNLYKSILLTNQDKTRAVISRAMAKHNLEVEPEEGYELVQVISEERELVIPDNANVFYAMNTSANYDFLLRVRGTAARPVQLRSRCSSTLPRTQHRSSLSLRLSKVTL</sequence>
<evidence type="ECO:0000259" key="6">
    <source>
        <dbReference type="PROSITE" id="PS50212"/>
    </source>
</evidence>
<dbReference type="GO" id="GO:0005886">
    <property type="term" value="C:plasma membrane"/>
    <property type="evidence" value="ECO:0007669"/>
    <property type="project" value="TreeGrafter"/>
</dbReference>
<evidence type="ECO:0000256" key="3">
    <source>
        <dbReference type="SAM" id="MobiDB-lite"/>
    </source>
</evidence>
<evidence type="ECO:0000256" key="1">
    <source>
        <dbReference type="ARBA" id="ARBA00022658"/>
    </source>
</evidence>
<dbReference type="Pfam" id="PF00788">
    <property type="entry name" value="RA"/>
    <property type="match status" value="1"/>
</dbReference>
<dbReference type="InterPro" id="IPR000159">
    <property type="entry name" value="RA_dom"/>
</dbReference>
<dbReference type="InterPro" id="IPR001895">
    <property type="entry name" value="RASGEF_cat_dom"/>
</dbReference>
<reference evidence="7" key="2">
    <citation type="submission" date="2025-08" db="UniProtKB">
        <authorList>
            <consortium name="Ensembl"/>
        </authorList>
    </citation>
    <scope>IDENTIFICATION</scope>
</reference>
<feature type="compositionally biased region" description="Polar residues" evidence="3">
    <location>
        <begin position="662"/>
        <end position="679"/>
    </location>
</feature>
<keyword evidence="1 2" id="KW-0344">Guanine-nucleotide releasing factor</keyword>
<feature type="domain" description="Ras-associating" evidence="5">
    <location>
        <begin position="684"/>
        <end position="771"/>
    </location>
</feature>
<dbReference type="CDD" id="cd06224">
    <property type="entry name" value="REM"/>
    <property type="match status" value="1"/>
</dbReference>
<dbReference type="FunFam" id="1.10.840.10:FF:000005">
    <property type="entry name" value="Ral guanine nucleotide dissociation stimulator isoform 1"/>
    <property type="match status" value="1"/>
</dbReference>
<dbReference type="SMART" id="SM00314">
    <property type="entry name" value="RA"/>
    <property type="match status" value="1"/>
</dbReference>
<protein>
    <submittedName>
        <fullName evidence="7">Ral guanine nucleotide dissociation stimulator-like 1</fullName>
    </submittedName>
</protein>
<dbReference type="Gene3D" id="1.20.870.10">
    <property type="entry name" value="Son of sevenless (SoS) protein Chain: S domain 1"/>
    <property type="match status" value="1"/>
</dbReference>
<evidence type="ECO:0000313" key="8">
    <source>
        <dbReference type="Proteomes" id="UP000694558"/>
    </source>
</evidence>
<dbReference type="SMART" id="SM00147">
    <property type="entry name" value="RasGEF"/>
    <property type="match status" value="1"/>
</dbReference>
<dbReference type="SUPFAM" id="SSF54236">
    <property type="entry name" value="Ubiquitin-like"/>
    <property type="match status" value="1"/>
</dbReference>
<dbReference type="GO" id="GO:0005085">
    <property type="term" value="F:guanyl-nucleotide exchange factor activity"/>
    <property type="evidence" value="ECO:0007669"/>
    <property type="project" value="UniProtKB-KW"/>
</dbReference>